<organism evidence="2 3">
    <name type="scientific">Micromonospora zingiberis</name>
    <dbReference type="NCBI Taxonomy" id="2053011"/>
    <lineage>
        <taxon>Bacteria</taxon>
        <taxon>Bacillati</taxon>
        <taxon>Actinomycetota</taxon>
        <taxon>Actinomycetes</taxon>
        <taxon>Micromonosporales</taxon>
        <taxon>Micromonosporaceae</taxon>
        <taxon>Micromonospora</taxon>
    </lineage>
</organism>
<keyword evidence="1" id="KW-0808">Transferase</keyword>
<proteinExistence type="predicted"/>
<reference evidence="2 3" key="1">
    <citation type="submission" date="2019-02" db="EMBL/GenBank/DDBJ databases">
        <title>Jishengella sp. nov., isolated from a root of Zingiber montanum.</title>
        <authorList>
            <person name="Kuncharoen N."/>
            <person name="Kudo T."/>
            <person name="Masahiro Y."/>
            <person name="Ohkuma M."/>
            <person name="Tanasupawat S."/>
        </authorList>
    </citation>
    <scope>NUCLEOTIDE SEQUENCE [LARGE SCALE GENOMIC DNA]</scope>
    <source>
        <strain evidence="2 3">PLAI 1-1</strain>
    </source>
</reference>
<dbReference type="InterPro" id="IPR044855">
    <property type="entry name" value="CoA-Trfase_III_dom3_sf"/>
</dbReference>
<keyword evidence="2" id="KW-0413">Isomerase</keyword>
<dbReference type="InterPro" id="IPR023606">
    <property type="entry name" value="CoA-Trfase_III_dom_1_sf"/>
</dbReference>
<dbReference type="InterPro" id="IPR003673">
    <property type="entry name" value="CoA-Trfase_fam_III"/>
</dbReference>
<dbReference type="Gene3D" id="3.30.1540.10">
    <property type="entry name" value="formyl-coa transferase, domain 3"/>
    <property type="match status" value="1"/>
</dbReference>
<dbReference type="SUPFAM" id="SSF89796">
    <property type="entry name" value="CoA-transferase family III (CaiB/BaiF)"/>
    <property type="match status" value="1"/>
</dbReference>
<dbReference type="EMBL" id="SJJR01000007">
    <property type="protein sequence ID" value="TCB97339.1"/>
    <property type="molecule type" value="Genomic_DNA"/>
</dbReference>
<name>A0A4R0GNV5_9ACTN</name>
<accession>A0A4R0GNV5</accession>
<dbReference type="GO" id="GO:0016853">
    <property type="term" value="F:isomerase activity"/>
    <property type="evidence" value="ECO:0007669"/>
    <property type="project" value="UniProtKB-KW"/>
</dbReference>
<evidence type="ECO:0000313" key="2">
    <source>
        <dbReference type="EMBL" id="TCB97339.1"/>
    </source>
</evidence>
<evidence type="ECO:0000313" key="3">
    <source>
        <dbReference type="Proteomes" id="UP000292274"/>
    </source>
</evidence>
<dbReference type="PANTHER" id="PTHR48207">
    <property type="entry name" value="SUCCINATE--HYDROXYMETHYLGLUTARATE COA-TRANSFERASE"/>
    <property type="match status" value="1"/>
</dbReference>
<gene>
    <name evidence="2" type="ORF">E0H26_13215</name>
</gene>
<dbReference type="InterPro" id="IPR050483">
    <property type="entry name" value="CoA-transferase_III_domain"/>
</dbReference>
<dbReference type="Proteomes" id="UP000292274">
    <property type="component" value="Unassembled WGS sequence"/>
</dbReference>
<evidence type="ECO:0000256" key="1">
    <source>
        <dbReference type="ARBA" id="ARBA00022679"/>
    </source>
</evidence>
<sequence length="395" mass="42402">MLDLSTYVAGPSATMTLAQLGADVVRIDPIGGAPDVRRLPLAPDGSSLYWAGLNKGKRSVEVDLRGEAGRDVVRSLLRAGGEGHGILLTNAVGQPWLDYQQLRTHRPDLIMVHIGGQPDGKPAVDYTVNCEVGLPWLTGPADSTAPVNHVLPAWDLLTGLHAALSVLVADRARRHTGEGQFIRINLAEVALATMGHLGFVADVAVNGGGRRRDGNHLYGSYGCDFATADGRRVMVVALTSRHWQSLIELTGRREVVAALAEAMGVDFGREETRYQHREVITALLAPWFAERNHRDVVAALDRGQVLWGDYRTVAELVDAPDGLLARSGLFTQVRQSGAGTFPVPRPVSRAEGWGDDTTLLAPAVGADTDVVLQQWLGHDLDTVRALRASGIVGGR</sequence>
<dbReference type="Pfam" id="PF02515">
    <property type="entry name" value="CoA_transf_3"/>
    <property type="match status" value="1"/>
</dbReference>
<dbReference type="GO" id="GO:0008410">
    <property type="term" value="F:CoA-transferase activity"/>
    <property type="evidence" value="ECO:0007669"/>
    <property type="project" value="TreeGrafter"/>
</dbReference>
<keyword evidence="3" id="KW-1185">Reference proteome</keyword>
<protein>
    <submittedName>
        <fullName evidence="2">2-methylfumaryl-CoA isomerase</fullName>
    </submittedName>
</protein>
<dbReference type="OrthoDB" id="9797653at2"/>
<dbReference type="Gene3D" id="3.40.50.10540">
    <property type="entry name" value="Crotonobetainyl-coa:carnitine coa-transferase, domain 1"/>
    <property type="match status" value="1"/>
</dbReference>
<comment type="caution">
    <text evidence="2">The sequence shown here is derived from an EMBL/GenBank/DDBJ whole genome shotgun (WGS) entry which is preliminary data.</text>
</comment>
<dbReference type="AlphaFoldDB" id="A0A4R0GNV5"/>
<dbReference type="PANTHER" id="PTHR48207:SF3">
    <property type="entry name" value="SUCCINATE--HYDROXYMETHYLGLUTARATE COA-TRANSFERASE"/>
    <property type="match status" value="1"/>
</dbReference>